<dbReference type="Proteomes" id="UP001169764">
    <property type="component" value="Unassembled WGS sequence"/>
</dbReference>
<evidence type="ECO:0000313" key="2">
    <source>
        <dbReference type="EMBL" id="MDO6416835.1"/>
    </source>
</evidence>
<feature type="chain" id="PRO_5047296307" evidence="1">
    <location>
        <begin position="30"/>
        <end position="58"/>
    </location>
</feature>
<dbReference type="RefSeq" id="WP_303546712.1">
    <property type="nucleotide sequence ID" value="NZ_JAUOTP010000012.1"/>
</dbReference>
<comment type="caution">
    <text evidence="2">The sequence shown here is derived from an EMBL/GenBank/DDBJ whole genome shotgun (WGS) entry which is preliminary data.</text>
</comment>
<organism evidence="2 3">
    <name type="scientific">Sphingomonas natans</name>
    <dbReference type="NCBI Taxonomy" id="3063330"/>
    <lineage>
        <taxon>Bacteria</taxon>
        <taxon>Pseudomonadati</taxon>
        <taxon>Pseudomonadota</taxon>
        <taxon>Alphaproteobacteria</taxon>
        <taxon>Sphingomonadales</taxon>
        <taxon>Sphingomonadaceae</taxon>
        <taxon>Sphingomonas</taxon>
    </lineage>
</organism>
<sequence length="58" mass="6009">MVPLRWIFRSRWAALLWAGGICYSAVQFAGGDAPSVSAANSADGLKAASAALNAEDPE</sequence>
<evidence type="ECO:0000313" key="3">
    <source>
        <dbReference type="Proteomes" id="UP001169764"/>
    </source>
</evidence>
<proteinExistence type="predicted"/>
<gene>
    <name evidence="2" type="ORF">Q4F19_20800</name>
</gene>
<name>A0ABT8YG70_9SPHN</name>
<accession>A0ABT8YG70</accession>
<protein>
    <submittedName>
        <fullName evidence="2">Uncharacterized protein</fullName>
    </submittedName>
</protein>
<feature type="signal peptide" evidence="1">
    <location>
        <begin position="1"/>
        <end position="29"/>
    </location>
</feature>
<reference evidence="2" key="1">
    <citation type="submission" date="2023-07" db="EMBL/GenBank/DDBJ databases">
        <authorList>
            <person name="Kim M."/>
        </authorList>
    </citation>
    <scope>NUCLEOTIDE SEQUENCE</scope>
    <source>
        <strain evidence="2">BIUV-7</strain>
    </source>
</reference>
<keyword evidence="3" id="KW-1185">Reference proteome</keyword>
<evidence type="ECO:0000256" key="1">
    <source>
        <dbReference type="SAM" id="SignalP"/>
    </source>
</evidence>
<keyword evidence="1" id="KW-0732">Signal</keyword>
<dbReference type="EMBL" id="JAUOTP010000012">
    <property type="protein sequence ID" value="MDO6416835.1"/>
    <property type="molecule type" value="Genomic_DNA"/>
</dbReference>